<evidence type="ECO:0000313" key="13">
    <source>
        <dbReference type="EMBL" id="CAH1794358.1"/>
    </source>
</evidence>
<dbReference type="GO" id="GO:0034274">
    <property type="term" value="C:Atg12-Atg5-Atg16 complex"/>
    <property type="evidence" value="ECO:0007669"/>
    <property type="project" value="TreeGrafter"/>
</dbReference>
<evidence type="ECO:0000256" key="2">
    <source>
        <dbReference type="ARBA" id="ARBA00004496"/>
    </source>
</evidence>
<dbReference type="GO" id="GO:0012505">
    <property type="term" value="C:endomembrane system"/>
    <property type="evidence" value="ECO:0007669"/>
    <property type="project" value="UniProtKB-SubCell"/>
</dbReference>
<dbReference type="GO" id="GO:0034045">
    <property type="term" value="C:phagophore assembly site membrane"/>
    <property type="evidence" value="ECO:0007669"/>
    <property type="project" value="TreeGrafter"/>
</dbReference>
<dbReference type="InterPro" id="IPR007242">
    <property type="entry name" value="Atg12"/>
</dbReference>
<evidence type="ECO:0000256" key="12">
    <source>
        <dbReference type="SAM" id="MobiDB-lite"/>
    </source>
</evidence>
<comment type="subcellular location">
    <subcellularLocation>
        <location evidence="2">Cytoplasm</location>
    </subcellularLocation>
    <subcellularLocation>
        <location evidence="1">Endomembrane system</location>
        <topology evidence="1">Peripheral membrane protein</topology>
    </subcellularLocation>
</comment>
<organism evidence="13 14">
    <name type="scientific">Owenia fusiformis</name>
    <name type="common">Polychaete worm</name>
    <dbReference type="NCBI Taxonomy" id="6347"/>
    <lineage>
        <taxon>Eukaryota</taxon>
        <taxon>Metazoa</taxon>
        <taxon>Spiralia</taxon>
        <taxon>Lophotrochozoa</taxon>
        <taxon>Annelida</taxon>
        <taxon>Polychaeta</taxon>
        <taxon>Sedentaria</taxon>
        <taxon>Canalipalpata</taxon>
        <taxon>Sabellida</taxon>
        <taxon>Oweniida</taxon>
        <taxon>Oweniidae</taxon>
        <taxon>Owenia</taxon>
    </lineage>
</organism>
<feature type="region of interest" description="Disordered" evidence="12">
    <location>
        <begin position="1"/>
        <end position="28"/>
    </location>
</feature>
<dbReference type="FunFam" id="3.10.20.90:FF:000117">
    <property type="entry name" value="Ubiquitin-like protein ATG12"/>
    <property type="match status" value="1"/>
</dbReference>
<dbReference type="SUPFAM" id="SSF54236">
    <property type="entry name" value="Ubiquitin-like"/>
    <property type="match status" value="1"/>
</dbReference>
<evidence type="ECO:0000256" key="11">
    <source>
        <dbReference type="RuleBase" id="RU361201"/>
    </source>
</evidence>
<keyword evidence="10" id="KW-0472">Membrane</keyword>
<evidence type="ECO:0000256" key="5">
    <source>
        <dbReference type="ARBA" id="ARBA00022490"/>
    </source>
</evidence>
<protein>
    <recommendedName>
        <fullName evidence="4 11">Ubiquitin-like protein ATG12</fullName>
    </recommendedName>
</protein>
<dbReference type="GO" id="GO:0034727">
    <property type="term" value="P:piecemeal microautophagy of the nucleus"/>
    <property type="evidence" value="ECO:0007669"/>
    <property type="project" value="TreeGrafter"/>
</dbReference>
<evidence type="ECO:0000256" key="6">
    <source>
        <dbReference type="ARBA" id="ARBA00022499"/>
    </source>
</evidence>
<dbReference type="Proteomes" id="UP000749559">
    <property type="component" value="Unassembled WGS sequence"/>
</dbReference>
<accession>A0A8S4PMB0</accession>
<dbReference type="GO" id="GO:0000045">
    <property type="term" value="P:autophagosome assembly"/>
    <property type="evidence" value="ECO:0007669"/>
    <property type="project" value="InterPro"/>
</dbReference>
<dbReference type="GO" id="GO:0019776">
    <property type="term" value="F:Atg8-family ligase activity"/>
    <property type="evidence" value="ECO:0007669"/>
    <property type="project" value="TreeGrafter"/>
</dbReference>
<evidence type="ECO:0000256" key="1">
    <source>
        <dbReference type="ARBA" id="ARBA00004184"/>
    </source>
</evidence>
<dbReference type="Gene3D" id="3.10.20.90">
    <property type="entry name" value="Phosphatidylinositol 3-kinase Catalytic Subunit, Chain A, domain 1"/>
    <property type="match status" value="1"/>
</dbReference>
<dbReference type="PANTHER" id="PTHR13385">
    <property type="entry name" value="AUTOPHAGY PROTEIN 12"/>
    <property type="match status" value="1"/>
</dbReference>
<dbReference type="Pfam" id="PF04110">
    <property type="entry name" value="APG12"/>
    <property type="match status" value="1"/>
</dbReference>
<proteinExistence type="inferred from homology"/>
<dbReference type="GO" id="GO:0000422">
    <property type="term" value="P:autophagy of mitochondrion"/>
    <property type="evidence" value="ECO:0007669"/>
    <property type="project" value="TreeGrafter"/>
</dbReference>
<evidence type="ECO:0000256" key="8">
    <source>
        <dbReference type="ARBA" id="ARBA00022990"/>
    </source>
</evidence>
<feature type="compositionally biased region" description="Polar residues" evidence="12">
    <location>
        <begin position="1"/>
        <end position="14"/>
    </location>
</feature>
<evidence type="ECO:0000256" key="4">
    <source>
        <dbReference type="ARBA" id="ARBA00015875"/>
    </source>
</evidence>
<keyword evidence="7 11" id="KW-0833">Ubl conjugation pathway</keyword>
<dbReference type="OrthoDB" id="10003551at2759"/>
<name>A0A8S4PMB0_OWEFU</name>
<dbReference type="AlphaFoldDB" id="A0A8S4PMB0"/>
<comment type="caution">
    <text evidence="13">The sequence shown here is derived from an EMBL/GenBank/DDBJ whole genome shotgun (WGS) entry which is preliminary data.</text>
</comment>
<gene>
    <name evidence="13" type="ORF">OFUS_LOCUS19065</name>
</gene>
<dbReference type="GO" id="GO:0097352">
    <property type="term" value="P:autophagosome maturation"/>
    <property type="evidence" value="ECO:0007669"/>
    <property type="project" value="TreeGrafter"/>
</dbReference>
<comment type="subunit">
    <text evidence="11">Forms a conjugate with ATG5.</text>
</comment>
<dbReference type="CDD" id="cd01612">
    <property type="entry name" value="Ubl_ATG12"/>
    <property type="match status" value="1"/>
</dbReference>
<evidence type="ECO:0000313" key="14">
    <source>
        <dbReference type="Proteomes" id="UP000749559"/>
    </source>
</evidence>
<dbReference type="GO" id="GO:0061723">
    <property type="term" value="P:glycophagy"/>
    <property type="evidence" value="ECO:0007669"/>
    <property type="project" value="TreeGrafter"/>
</dbReference>
<dbReference type="GO" id="GO:0000421">
    <property type="term" value="C:autophagosome membrane"/>
    <property type="evidence" value="ECO:0007669"/>
    <property type="project" value="TreeGrafter"/>
</dbReference>
<keyword evidence="8" id="KW-0007">Acetylation</keyword>
<keyword evidence="6 11" id="KW-1017">Isopeptide bond</keyword>
<comment type="similarity">
    <text evidence="3 11">Belongs to the ATG12 family.</text>
</comment>
<keyword evidence="5" id="KW-0963">Cytoplasm</keyword>
<evidence type="ECO:0000256" key="10">
    <source>
        <dbReference type="ARBA" id="ARBA00023136"/>
    </source>
</evidence>
<dbReference type="InterPro" id="IPR029071">
    <property type="entry name" value="Ubiquitin-like_domsf"/>
</dbReference>
<dbReference type="EMBL" id="CAIIXF020000009">
    <property type="protein sequence ID" value="CAH1794358.1"/>
    <property type="molecule type" value="Genomic_DNA"/>
</dbReference>
<comment type="function">
    <text evidence="11">Ubiquitin-like protein involved in autophagic vesicle formation.</text>
</comment>
<sequence length="125" mass="14172">MSETPPESENQSGHSFPAPTHTDELSCRPAKLDADKKTKIDVLLKSAGDAPIMKKKKWAVDPTKKIGWVIEFMRKYLKFEPEDSLFLYVNQSFSPSLDVELGTLYDCFSTDGKLVLHYCRTQAWG</sequence>
<evidence type="ECO:0000256" key="7">
    <source>
        <dbReference type="ARBA" id="ARBA00022786"/>
    </source>
</evidence>
<reference evidence="13" key="1">
    <citation type="submission" date="2022-03" db="EMBL/GenBank/DDBJ databases">
        <authorList>
            <person name="Martin C."/>
        </authorList>
    </citation>
    <scope>NUCLEOTIDE SEQUENCE</scope>
</reference>
<keyword evidence="9 11" id="KW-0072">Autophagy</keyword>
<keyword evidence="14" id="KW-1185">Reference proteome</keyword>
<evidence type="ECO:0000256" key="3">
    <source>
        <dbReference type="ARBA" id="ARBA00007778"/>
    </source>
</evidence>
<evidence type="ECO:0000256" key="9">
    <source>
        <dbReference type="ARBA" id="ARBA00023006"/>
    </source>
</evidence>
<dbReference type="PANTHER" id="PTHR13385:SF0">
    <property type="entry name" value="UBIQUITIN-LIKE PROTEIN ATG12"/>
    <property type="match status" value="1"/>
</dbReference>